<reference evidence="1" key="1">
    <citation type="submission" date="2022-11" db="EMBL/GenBank/DDBJ databases">
        <authorList>
            <person name="Hyden B.L."/>
            <person name="Feng K."/>
            <person name="Yates T."/>
            <person name="Jawdy S."/>
            <person name="Smart L.B."/>
            <person name="Muchero W."/>
        </authorList>
    </citation>
    <scope>NUCLEOTIDE SEQUENCE</scope>
    <source>
        <tissue evidence="1">Shoot tip</tissue>
    </source>
</reference>
<gene>
    <name evidence="1" type="ORF">OIU79_008485</name>
</gene>
<dbReference type="Proteomes" id="UP001151532">
    <property type="component" value="Chromosome 1"/>
</dbReference>
<organism evidence="1 2">
    <name type="scientific">Salix purpurea</name>
    <name type="common">Purple osier willow</name>
    <dbReference type="NCBI Taxonomy" id="77065"/>
    <lineage>
        <taxon>Eukaryota</taxon>
        <taxon>Viridiplantae</taxon>
        <taxon>Streptophyta</taxon>
        <taxon>Embryophyta</taxon>
        <taxon>Tracheophyta</taxon>
        <taxon>Spermatophyta</taxon>
        <taxon>Magnoliopsida</taxon>
        <taxon>eudicotyledons</taxon>
        <taxon>Gunneridae</taxon>
        <taxon>Pentapetalae</taxon>
        <taxon>rosids</taxon>
        <taxon>fabids</taxon>
        <taxon>Malpighiales</taxon>
        <taxon>Salicaceae</taxon>
        <taxon>Saliceae</taxon>
        <taxon>Salix</taxon>
    </lineage>
</organism>
<evidence type="ECO:0000313" key="2">
    <source>
        <dbReference type="Proteomes" id="UP001151532"/>
    </source>
</evidence>
<accession>A0A9Q0YW99</accession>
<evidence type="ECO:0000313" key="1">
    <source>
        <dbReference type="EMBL" id="KAJ6712273.1"/>
    </source>
</evidence>
<proteinExistence type="predicted"/>
<sequence>MELPQLAELERVQTGILNGISNIDLSLLSPLSKQRPLRRLQRRHGTTEARISAILRPNGPTSSSLKLPRLLRPAYQVPTRQSPCRLYSSPL</sequence>
<name>A0A9Q0YW99_SALPP</name>
<dbReference type="EMBL" id="JAPFFK010000015">
    <property type="protein sequence ID" value="KAJ6712273.1"/>
    <property type="molecule type" value="Genomic_DNA"/>
</dbReference>
<dbReference type="OrthoDB" id="10501426at2759"/>
<keyword evidence="2" id="KW-1185">Reference proteome</keyword>
<dbReference type="AlphaFoldDB" id="A0A9Q0YW99"/>
<protein>
    <submittedName>
        <fullName evidence="1">Uncharacterized protein</fullName>
    </submittedName>
</protein>
<reference evidence="1" key="2">
    <citation type="journal article" date="2023" name="Int. J. Mol. Sci.">
        <title>De Novo Assembly and Annotation of 11 Diverse Shrub Willow (Salix) Genomes Reveals Novel Gene Organization in Sex-Linked Regions.</title>
        <authorList>
            <person name="Hyden B."/>
            <person name="Feng K."/>
            <person name="Yates T.B."/>
            <person name="Jawdy S."/>
            <person name="Cereghino C."/>
            <person name="Smart L.B."/>
            <person name="Muchero W."/>
        </authorList>
    </citation>
    <scope>NUCLEOTIDE SEQUENCE</scope>
    <source>
        <tissue evidence="1">Shoot tip</tissue>
    </source>
</reference>
<comment type="caution">
    <text evidence="1">The sequence shown here is derived from an EMBL/GenBank/DDBJ whole genome shotgun (WGS) entry which is preliminary data.</text>
</comment>